<reference evidence="10 11" key="1">
    <citation type="submission" date="2020-08" db="EMBL/GenBank/DDBJ databases">
        <authorList>
            <person name="Koutsovoulos G."/>
            <person name="Danchin GJ E."/>
        </authorList>
    </citation>
    <scope>NUCLEOTIDE SEQUENCE [LARGE SCALE GENOMIC DNA]</scope>
</reference>
<evidence type="ECO:0000256" key="1">
    <source>
        <dbReference type="ARBA" id="ARBA00022670"/>
    </source>
</evidence>
<evidence type="ECO:0000256" key="7">
    <source>
        <dbReference type="SAM" id="MobiDB-lite"/>
    </source>
</evidence>
<dbReference type="GO" id="GO:0004222">
    <property type="term" value="F:metalloendopeptidase activity"/>
    <property type="evidence" value="ECO:0007669"/>
    <property type="project" value="InterPro"/>
</dbReference>
<proteinExistence type="inferred from homology"/>
<keyword evidence="4 6" id="KW-0862">Zinc</keyword>
<evidence type="ECO:0000259" key="9">
    <source>
        <dbReference type="Pfam" id="PF01435"/>
    </source>
</evidence>
<dbReference type="OrthoDB" id="5824943at2759"/>
<feature type="transmembrane region" description="Helical" evidence="8">
    <location>
        <begin position="125"/>
        <end position="145"/>
    </location>
</feature>
<dbReference type="AlphaFoldDB" id="A0A6V7V664"/>
<evidence type="ECO:0000256" key="8">
    <source>
        <dbReference type="SAM" id="Phobius"/>
    </source>
</evidence>
<keyword evidence="8" id="KW-1133">Transmembrane helix</keyword>
<keyword evidence="1 6" id="KW-0645">Protease</keyword>
<organism evidence="10 11">
    <name type="scientific">Meloidogyne enterolobii</name>
    <name type="common">Root-knot nematode worm</name>
    <name type="synonym">Meloidogyne mayaguensis</name>
    <dbReference type="NCBI Taxonomy" id="390850"/>
    <lineage>
        <taxon>Eukaryota</taxon>
        <taxon>Metazoa</taxon>
        <taxon>Ecdysozoa</taxon>
        <taxon>Nematoda</taxon>
        <taxon>Chromadorea</taxon>
        <taxon>Rhabditida</taxon>
        <taxon>Tylenchina</taxon>
        <taxon>Tylenchomorpha</taxon>
        <taxon>Tylenchoidea</taxon>
        <taxon>Meloidogynidae</taxon>
        <taxon>Meloidogyninae</taxon>
        <taxon>Meloidogyne</taxon>
    </lineage>
</organism>
<dbReference type="Proteomes" id="UP000580250">
    <property type="component" value="Unassembled WGS sequence"/>
</dbReference>
<name>A0A6V7V664_MELEN</name>
<evidence type="ECO:0000313" key="11">
    <source>
        <dbReference type="Proteomes" id="UP000580250"/>
    </source>
</evidence>
<keyword evidence="8" id="KW-0812">Transmembrane</keyword>
<feature type="region of interest" description="Disordered" evidence="7">
    <location>
        <begin position="28"/>
        <end position="100"/>
    </location>
</feature>
<keyword evidence="8" id="KW-0472">Membrane</keyword>
<feature type="compositionally biased region" description="Basic and acidic residues" evidence="7">
    <location>
        <begin position="29"/>
        <end position="55"/>
    </location>
</feature>
<feature type="compositionally biased region" description="Polar residues" evidence="7">
    <location>
        <begin position="56"/>
        <end position="71"/>
    </location>
</feature>
<dbReference type="InterPro" id="IPR001915">
    <property type="entry name" value="Peptidase_M48"/>
</dbReference>
<protein>
    <recommendedName>
        <fullName evidence="9">Peptidase M48 domain-containing protein</fullName>
    </recommendedName>
</protein>
<evidence type="ECO:0000256" key="2">
    <source>
        <dbReference type="ARBA" id="ARBA00022723"/>
    </source>
</evidence>
<dbReference type="GO" id="GO:0006508">
    <property type="term" value="P:proteolysis"/>
    <property type="evidence" value="ECO:0007669"/>
    <property type="project" value="UniProtKB-KW"/>
</dbReference>
<keyword evidence="2" id="KW-0479">Metal-binding</keyword>
<feature type="domain" description="Peptidase M48" evidence="9">
    <location>
        <begin position="104"/>
        <end position="252"/>
    </location>
</feature>
<dbReference type="EMBL" id="CAJEWN010000157">
    <property type="protein sequence ID" value="CAD2169716.1"/>
    <property type="molecule type" value="Genomic_DNA"/>
</dbReference>
<feature type="compositionally biased region" description="Basic and acidic residues" evidence="7">
    <location>
        <begin position="72"/>
        <end position="87"/>
    </location>
</feature>
<gene>
    <name evidence="10" type="ORF">MENT_LOCUS21068</name>
</gene>
<comment type="caution">
    <text evidence="10">The sequence shown here is derived from an EMBL/GenBank/DDBJ whole genome shotgun (WGS) entry which is preliminary data.</text>
</comment>
<dbReference type="Pfam" id="PF01435">
    <property type="entry name" value="Peptidase_M48"/>
    <property type="match status" value="1"/>
</dbReference>
<comment type="cofactor">
    <cofactor evidence="6">
        <name>Zn(2+)</name>
        <dbReference type="ChEBI" id="CHEBI:29105"/>
    </cofactor>
    <text evidence="6">Binds 1 zinc ion per subunit.</text>
</comment>
<dbReference type="PANTHER" id="PTHR10120">
    <property type="entry name" value="CAAX PRENYL PROTEASE 1"/>
    <property type="match status" value="1"/>
</dbReference>
<feature type="transmembrane region" description="Helical" evidence="8">
    <location>
        <begin position="165"/>
        <end position="184"/>
    </location>
</feature>
<evidence type="ECO:0000256" key="4">
    <source>
        <dbReference type="ARBA" id="ARBA00022833"/>
    </source>
</evidence>
<comment type="similarity">
    <text evidence="6">Belongs to the peptidase M48 family.</text>
</comment>
<sequence>MPNIDWVRGIRNQRQKAKIVLYDTLLSEEMNKRLRQDDQKKTELETTPKNEKDTEVTNSETAEGETNSTSDKTLEGEPTSKRTEEKVSATSTGDEQPKRSLGMADDEIVAVLGHELGHWREYHSMWLLISTELNMLTLLFVFGFLYREPNLYLAFGFPLSAQQPALIGILLVSQYVFAPYNELMSVIMSFMTRRFEFGADAFAARLGFVSQLSTGLVKLGKDNLSLPINDWLYSACNHSHPPILERLEALKKFK</sequence>
<accession>A0A6V7V664</accession>
<evidence type="ECO:0000256" key="6">
    <source>
        <dbReference type="RuleBase" id="RU003983"/>
    </source>
</evidence>
<evidence type="ECO:0000256" key="5">
    <source>
        <dbReference type="ARBA" id="ARBA00023049"/>
    </source>
</evidence>
<dbReference type="GO" id="GO:0046872">
    <property type="term" value="F:metal ion binding"/>
    <property type="evidence" value="ECO:0007669"/>
    <property type="project" value="UniProtKB-KW"/>
</dbReference>
<evidence type="ECO:0000256" key="3">
    <source>
        <dbReference type="ARBA" id="ARBA00022801"/>
    </source>
</evidence>
<dbReference type="Gene3D" id="3.30.2010.10">
    <property type="entry name" value="Metalloproteases ('zincins'), catalytic domain"/>
    <property type="match status" value="1"/>
</dbReference>
<keyword evidence="5 6" id="KW-0482">Metalloprotease</keyword>
<keyword evidence="3 6" id="KW-0378">Hydrolase</keyword>
<evidence type="ECO:0000313" key="10">
    <source>
        <dbReference type="EMBL" id="CAD2169716.1"/>
    </source>
</evidence>